<evidence type="ECO:0000256" key="2">
    <source>
        <dbReference type="SAM" id="MobiDB-lite"/>
    </source>
</evidence>
<dbReference type="EMBL" id="KZ502319">
    <property type="protein sequence ID" value="PKU80725.1"/>
    <property type="molecule type" value="Genomic_DNA"/>
</dbReference>
<reference evidence="3 4" key="1">
    <citation type="journal article" date="2016" name="Sci. Rep.">
        <title>The Dendrobium catenatum Lindl. genome sequence provides insights into polysaccharide synthase, floral development and adaptive evolution.</title>
        <authorList>
            <person name="Zhang G.Q."/>
            <person name="Xu Q."/>
            <person name="Bian C."/>
            <person name="Tsai W.C."/>
            <person name="Yeh C.M."/>
            <person name="Liu K.W."/>
            <person name="Yoshida K."/>
            <person name="Zhang L.S."/>
            <person name="Chang S.B."/>
            <person name="Chen F."/>
            <person name="Shi Y."/>
            <person name="Su Y.Y."/>
            <person name="Zhang Y.Q."/>
            <person name="Chen L.J."/>
            <person name="Yin Y."/>
            <person name="Lin M."/>
            <person name="Huang H."/>
            <person name="Deng H."/>
            <person name="Wang Z.W."/>
            <person name="Zhu S.L."/>
            <person name="Zhao X."/>
            <person name="Deng C."/>
            <person name="Niu S.C."/>
            <person name="Huang J."/>
            <person name="Wang M."/>
            <person name="Liu G.H."/>
            <person name="Yang H.J."/>
            <person name="Xiao X.J."/>
            <person name="Hsiao Y.Y."/>
            <person name="Wu W.L."/>
            <person name="Chen Y.Y."/>
            <person name="Mitsuda N."/>
            <person name="Ohme-Takagi M."/>
            <person name="Luo Y.B."/>
            <person name="Van de Peer Y."/>
            <person name="Liu Z.J."/>
        </authorList>
    </citation>
    <scope>NUCLEOTIDE SEQUENCE [LARGE SCALE GENOMIC DNA]</scope>
    <source>
        <tissue evidence="3">The whole plant</tissue>
    </source>
</reference>
<dbReference type="Proteomes" id="UP000233837">
    <property type="component" value="Unassembled WGS sequence"/>
</dbReference>
<name>A0A2I0WYJ3_9ASPA</name>
<dbReference type="PANTHER" id="PTHR33322">
    <property type="entry name" value="BAG DOMAIN CONTAINING PROTEIN, EXPRESSED"/>
    <property type="match status" value="1"/>
</dbReference>
<dbReference type="AlphaFoldDB" id="A0A2I0WYJ3"/>
<dbReference type="PANTHER" id="PTHR33322:SF18">
    <property type="entry name" value="BAG FAMILY MOLECULAR CHAPERONE REGULATOR 8, CHLOROPLASTIC"/>
    <property type="match status" value="1"/>
</dbReference>
<dbReference type="GO" id="GO:0006457">
    <property type="term" value="P:protein folding"/>
    <property type="evidence" value="ECO:0007669"/>
    <property type="project" value="TreeGrafter"/>
</dbReference>
<accession>A0A2I0WYJ3</accession>
<protein>
    <submittedName>
        <fullName evidence="3">BAG family molecular chaperone regulator 8, chloroplastic</fullName>
    </submittedName>
</protein>
<evidence type="ECO:0000313" key="4">
    <source>
        <dbReference type="Proteomes" id="UP000233837"/>
    </source>
</evidence>
<evidence type="ECO:0000256" key="1">
    <source>
        <dbReference type="ARBA" id="ARBA00023186"/>
    </source>
</evidence>
<dbReference type="InterPro" id="IPR040400">
    <property type="entry name" value="BAG5/6/7/8"/>
</dbReference>
<feature type="compositionally biased region" description="Low complexity" evidence="2">
    <location>
        <begin position="165"/>
        <end position="174"/>
    </location>
</feature>
<sequence length="380" mass="42635">MLKNRKFHSKNLLSASSYWTKSPFYPFRMQIKSLKLISSPSIYITQRAPKTPIFSSSDDHLCPSLSKDQMTPHHHHYSHHHEKNLCHQTLSNHPYYCSSCCCSCNCNSSSSLPPPPLPISTDQFFQSMATNIFKTQSFQKPQQVLSQSLLQDLIHRVSSLESSLSQLSYQTPRTPSAPPSPSLRRRTSTPSLREVAARTIQARFRRFLVRRSQTLRDLKRLASIKSSASALRSSISGDADAELEAISQEAMDLLLQLDSIQSSDPMIRDGKRSISRDLARMLEFVDNVLARERRLSLREVETVEDAAPPPVLRARSAKRVSFADNGRGIEEEAKEGSGLSRFLEEKEEAFGNGNGAFHGQNRGIGLSAPQPLQMELRLGL</sequence>
<feature type="region of interest" description="Disordered" evidence="2">
    <location>
        <begin position="165"/>
        <end position="191"/>
    </location>
</feature>
<organism evidence="3 4">
    <name type="scientific">Dendrobium catenatum</name>
    <dbReference type="NCBI Taxonomy" id="906689"/>
    <lineage>
        <taxon>Eukaryota</taxon>
        <taxon>Viridiplantae</taxon>
        <taxon>Streptophyta</taxon>
        <taxon>Embryophyta</taxon>
        <taxon>Tracheophyta</taxon>
        <taxon>Spermatophyta</taxon>
        <taxon>Magnoliopsida</taxon>
        <taxon>Liliopsida</taxon>
        <taxon>Asparagales</taxon>
        <taxon>Orchidaceae</taxon>
        <taxon>Epidendroideae</taxon>
        <taxon>Malaxideae</taxon>
        <taxon>Dendrobiinae</taxon>
        <taxon>Dendrobium</taxon>
    </lineage>
</organism>
<dbReference type="STRING" id="906689.A0A2I0WYJ3"/>
<dbReference type="GO" id="GO:0009506">
    <property type="term" value="C:plasmodesma"/>
    <property type="evidence" value="ECO:0007669"/>
    <property type="project" value="TreeGrafter"/>
</dbReference>
<keyword evidence="1" id="KW-0143">Chaperone</keyword>
<proteinExistence type="predicted"/>
<evidence type="ECO:0000313" key="3">
    <source>
        <dbReference type="EMBL" id="PKU80725.1"/>
    </source>
</evidence>
<keyword evidence="4" id="KW-1185">Reference proteome</keyword>
<reference evidence="3 4" key="2">
    <citation type="journal article" date="2017" name="Nature">
        <title>The Apostasia genome and the evolution of orchids.</title>
        <authorList>
            <person name="Zhang G.Q."/>
            <person name="Liu K.W."/>
            <person name="Li Z."/>
            <person name="Lohaus R."/>
            <person name="Hsiao Y.Y."/>
            <person name="Niu S.C."/>
            <person name="Wang J.Y."/>
            <person name="Lin Y.C."/>
            <person name="Xu Q."/>
            <person name="Chen L.J."/>
            <person name="Yoshida K."/>
            <person name="Fujiwara S."/>
            <person name="Wang Z.W."/>
            <person name="Zhang Y.Q."/>
            <person name="Mitsuda N."/>
            <person name="Wang M."/>
            <person name="Liu G.H."/>
            <person name="Pecoraro L."/>
            <person name="Huang H.X."/>
            <person name="Xiao X.J."/>
            <person name="Lin M."/>
            <person name="Wu X.Y."/>
            <person name="Wu W.L."/>
            <person name="Chen Y.Y."/>
            <person name="Chang S.B."/>
            <person name="Sakamoto S."/>
            <person name="Ohme-Takagi M."/>
            <person name="Yagi M."/>
            <person name="Zeng S.J."/>
            <person name="Shen C.Y."/>
            <person name="Yeh C.M."/>
            <person name="Luo Y.B."/>
            <person name="Tsai W.C."/>
            <person name="Van de Peer Y."/>
            <person name="Liu Z.J."/>
        </authorList>
    </citation>
    <scope>NUCLEOTIDE SEQUENCE [LARGE SCALE GENOMIC DNA]</scope>
    <source>
        <tissue evidence="3">The whole plant</tissue>
    </source>
</reference>
<gene>
    <name evidence="3" type="primary">BAG1</name>
    <name evidence="3" type="ORF">MA16_Dca023912</name>
</gene>